<proteinExistence type="predicted"/>
<dbReference type="InterPro" id="IPR053063">
    <property type="entry name" value="PWWP_domain_containing_PDP"/>
</dbReference>
<dbReference type="EMBL" id="JAUESC010000383">
    <property type="protein sequence ID" value="KAK0584133.1"/>
    <property type="molecule type" value="Genomic_DNA"/>
</dbReference>
<organism evidence="3 4">
    <name type="scientific">Acer saccharum</name>
    <name type="common">Sugar maple</name>
    <dbReference type="NCBI Taxonomy" id="4024"/>
    <lineage>
        <taxon>Eukaryota</taxon>
        <taxon>Viridiplantae</taxon>
        <taxon>Streptophyta</taxon>
        <taxon>Embryophyta</taxon>
        <taxon>Tracheophyta</taxon>
        <taxon>Spermatophyta</taxon>
        <taxon>Magnoliopsida</taxon>
        <taxon>eudicotyledons</taxon>
        <taxon>Gunneridae</taxon>
        <taxon>Pentapetalae</taxon>
        <taxon>rosids</taxon>
        <taxon>malvids</taxon>
        <taxon>Sapindales</taxon>
        <taxon>Sapindaceae</taxon>
        <taxon>Hippocastanoideae</taxon>
        <taxon>Acereae</taxon>
        <taxon>Acer</taxon>
    </lineage>
</organism>
<dbReference type="PROSITE" id="PS50812">
    <property type="entry name" value="PWWP"/>
    <property type="match status" value="1"/>
</dbReference>
<feature type="region of interest" description="Disordered" evidence="1">
    <location>
        <begin position="944"/>
        <end position="972"/>
    </location>
</feature>
<evidence type="ECO:0000313" key="4">
    <source>
        <dbReference type="Proteomes" id="UP001168877"/>
    </source>
</evidence>
<sequence>MATKPDEIDLNADAAAVSVDRENEGHSPVIGVSSVAETLAESIDGQGQLLDSVVDKGRVCDSAEVISDLNIGGIDVNMSSEGVEGKMGSENLDRAVNTDAGVVVCDLNFSGDDVNKSSDDVLDKVINVKPENEPLDSGVDASTEETVVRCENDVSTCNENEAVATQVAERASAAVKMDQNLNVGLVREELEQETNVMKNSSSFDRDTSQSLPHEAYQVAERASGEVEMDQEIQDKNVGLVREDLEQGTNVTMSSSSCDGDTSWSLPHTSAQVEERASGEVVMDQEMNVSLVREELEKGTNVTMNTSSFDRDTSQSSPQKSAQVAERTSGELEMDQNLNINLVREESEEGTNVSMNSSLLNQDTSQSLPHKSEATSDDLEKQTMELDTQLESIGNQLIDVHVSGAGTISDALNEACTVNLVVDLSPRMTIDGRVSGNLNTGSVSSKHEFCVGDLVWGKVRGHPWWPGQIFDLSWASQKATKYFKKDSYLIAYFEDQTFAWNEVSKIKHFREHFPQMEKQSSLADFHYAVDHALEEVSRRVEYGLACSCIPEEALIEVNTQVIDNAGIRKELNLRKGGDSFSDAVSFDPVKLCEKIKALAQLPYPGGADRLELATVNAQLSAFYRWKGYFQMPVFHTYGGLLESDAEIPLSRKVEHRAEVTQNAAPRLKHNKQVTHGMGKLKSEDGSSHKRKHIAGDNIHPSKKEKTLMDLLAERHANMSNGKGNNKLISPSSGKKRKAVLSISDDLAVKHEKIDPGYGDVAVKHKKLDSISDVTVKKSDTLAVEHGKSDISLRAANKCLPIKKTFGVGSSILKVASQLNGTNSFLKIGDGTALKTADKIKLKEKSISQKSESKKLFPVEESSPDELLSQLCLTAQDPMKGYNFSISLISFLSEFRNSISLDKQSLEEDYSDKIGKTLTTSETTETSELELMNDCYWTDRVLESTSEEQQSLENKSEVGEVSHENPSQMDIPAKLESGPKFVGESLESEEVQPVDSFDGCHNEDPSPTALILNFTDLDSVPSKENLNKIFSRFGPLNEFETEVLKSKRAKVVFKRRADAETAFSSAGKYSIFGPSLVSYCLKYMSSAPSKASSNAPKRSRKTATSIE</sequence>
<accession>A0AA39S2M3</accession>
<protein>
    <recommendedName>
        <fullName evidence="2">PWWP domain-containing protein</fullName>
    </recommendedName>
</protein>
<dbReference type="Proteomes" id="UP001168877">
    <property type="component" value="Unassembled WGS sequence"/>
</dbReference>
<reference evidence="3" key="2">
    <citation type="submission" date="2023-06" db="EMBL/GenBank/DDBJ databases">
        <authorList>
            <person name="Swenson N.G."/>
            <person name="Wegrzyn J.L."/>
            <person name="Mcevoy S.L."/>
        </authorList>
    </citation>
    <scope>NUCLEOTIDE SEQUENCE</scope>
    <source>
        <strain evidence="3">NS2018</strain>
        <tissue evidence="3">Leaf</tissue>
    </source>
</reference>
<gene>
    <name evidence="3" type="ORF">LWI29_008124</name>
</gene>
<comment type="caution">
    <text evidence="3">The sequence shown here is derived from an EMBL/GenBank/DDBJ whole genome shotgun (WGS) entry which is preliminary data.</text>
</comment>
<feature type="compositionally biased region" description="Polar residues" evidence="1">
    <location>
        <begin position="299"/>
        <end position="321"/>
    </location>
</feature>
<evidence type="ECO:0000256" key="1">
    <source>
        <dbReference type="SAM" id="MobiDB-lite"/>
    </source>
</evidence>
<dbReference type="CDD" id="cd05162">
    <property type="entry name" value="PWWP"/>
    <property type="match status" value="1"/>
</dbReference>
<dbReference type="PANTHER" id="PTHR42851:SF19">
    <property type="entry name" value="PWWP DOMAIN-CONTAINING PROTEIN 2-RELATED"/>
    <property type="match status" value="1"/>
</dbReference>
<keyword evidence="4" id="KW-1185">Reference proteome</keyword>
<evidence type="ECO:0000313" key="3">
    <source>
        <dbReference type="EMBL" id="KAK0584133.1"/>
    </source>
</evidence>
<feature type="region of interest" description="Disordered" evidence="1">
    <location>
        <begin position="1084"/>
        <end position="1105"/>
    </location>
</feature>
<dbReference type="PANTHER" id="PTHR42851">
    <property type="entry name" value="ALDOLASE-RELATED"/>
    <property type="match status" value="1"/>
</dbReference>
<dbReference type="Gene3D" id="2.30.30.140">
    <property type="match status" value="1"/>
</dbReference>
<feature type="compositionally biased region" description="Low complexity" evidence="1">
    <location>
        <begin position="1084"/>
        <end position="1094"/>
    </location>
</feature>
<feature type="compositionally biased region" description="Basic and acidic residues" evidence="1">
    <location>
        <begin position="952"/>
        <end position="961"/>
    </location>
</feature>
<feature type="region of interest" description="Disordered" evidence="1">
    <location>
        <begin position="295"/>
        <end position="334"/>
    </location>
</feature>
<dbReference type="SUPFAM" id="SSF63748">
    <property type="entry name" value="Tudor/PWWP/MBT"/>
    <property type="match status" value="1"/>
</dbReference>
<evidence type="ECO:0000259" key="2">
    <source>
        <dbReference type="PROSITE" id="PS50812"/>
    </source>
</evidence>
<feature type="domain" description="PWWP" evidence="2">
    <location>
        <begin position="450"/>
        <end position="511"/>
    </location>
</feature>
<reference evidence="3" key="1">
    <citation type="journal article" date="2022" name="Plant J.">
        <title>Strategies of tolerance reflected in two North American maple genomes.</title>
        <authorList>
            <person name="McEvoy S.L."/>
            <person name="Sezen U.U."/>
            <person name="Trouern-Trend A."/>
            <person name="McMahon S.M."/>
            <person name="Schaberg P.G."/>
            <person name="Yang J."/>
            <person name="Wegrzyn J.L."/>
            <person name="Swenson N.G."/>
        </authorList>
    </citation>
    <scope>NUCLEOTIDE SEQUENCE</scope>
    <source>
        <strain evidence="3">NS2018</strain>
    </source>
</reference>
<feature type="region of interest" description="Disordered" evidence="1">
    <location>
        <begin position="670"/>
        <end position="693"/>
    </location>
</feature>
<dbReference type="AlphaFoldDB" id="A0AA39S2M3"/>
<dbReference type="InterPro" id="IPR000313">
    <property type="entry name" value="PWWP_dom"/>
</dbReference>
<name>A0AA39S2M3_ACESA</name>
<dbReference type="SMART" id="SM00293">
    <property type="entry name" value="PWWP"/>
    <property type="match status" value="1"/>
</dbReference>
<dbReference type="Pfam" id="PF00855">
    <property type="entry name" value="PWWP"/>
    <property type="match status" value="1"/>
</dbReference>